<name>A0ABN0SDP0_9GAMM</name>
<dbReference type="InterPro" id="IPR000572">
    <property type="entry name" value="OxRdtase_Mopterin-bd_dom"/>
</dbReference>
<sequence length="165" mass="19260">MSPLRHFFVTLFLTFLYQLHANAEPAPYPLDRPALTVHLADGQRLTFSIAQLQELPQASIQLRTSEGATQRWLGVPLKQLLRHIPDADNGRPLHTTALNDYSVLIPYEDIQRYDPLVAYQLDGRFMSIRDYGPLYLIYPFDDHPELHQQMFYNRSIWQLSEIHVE</sequence>
<reference evidence="3" key="1">
    <citation type="journal article" date="2014" name="Genome Announc.">
        <title>Draft Genome Sequence of the algae degrading bacterium Pseudomonas mendocina AD6.</title>
        <authorList>
            <person name="Barney B.M."/>
            <person name="Lenneman E.M."/>
        </authorList>
    </citation>
    <scope>NUCLEOTIDE SEQUENCE [LARGE SCALE GENOMIC DNA]</scope>
    <source>
        <strain evidence="3">AD6</strain>
    </source>
</reference>
<gene>
    <name evidence="2" type="ORF">AU05_10440</name>
</gene>
<keyword evidence="3" id="KW-1185">Reference proteome</keyword>
<organism evidence="2 3">
    <name type="scientific">Ectopseudomonas composti</name>
    <dbReference type="NCBI Taxonomy" id="658457"/>
    <lineage>
        <taxon>Bacteria</taxon>
        <taxon>Pseudomonadati</taxon>
        <taxon>Pseudomonadota</taxon>
        <taxon>Gammaproteobacteria</taxon>
        <taxon>Pseudomonadales</taxon>
        <taxon>Pseudomonadaceae</taxon>
        <taxon>Ectopseudomonas</taxon>
    </lineage>
</organism>
<dbReference type="SUPFAM" id="SSF56524">
    <property type="entry name" value="Oxidoreductase molybdopterin-binding domain"/>
    <property type="match status" value="1"/>
</dbReference>
<dbReference type="Pfam" id="PF00174">
    <property type="entry name" value="Oxidored_molyb"/>
    <property type="match status" value="1"/>
</dbReference>
<accession>A0ABN0SDP0</accession>
<dbReference type="InterPro" id="IPR036374">
    <property type="entry name" value="OxRdtase_Mopterin-bd_sf"/>
</dbReference>
<dbReference type="Proteomes" id="UP000023842">
    <property type="component" value="Unassembled WGS sequence"/>
</dbReference>
<proteinExistence type="predicted"/>
<feature type="domain" description="Oxidoreductase molybdopterin-binding" evidence="1">
    <location>
        <begin position="50"/>
        <end position="139"/>
    </location>
</feature>
<evidence type="ECO:0000259" key="1">
    <source>
        <dbReference type="Pfam" id="PF00174"/>
    </source>
</evidence>
<evidence type="ECO:0000313" key="2">
    <source>
        <dbReference type="EMBL" id="EZH81539.1"/>
    </source>
</evidence>
<dbReference type="EMBL" id="JFJN01000029">
    <property type="protein sequence ID" value="EZH81539.1"/>
    <property type="molecule type" value="Genomic_DNA"/>
</dbReference>
<protein>
    <recommendedName>
        <fullName evidence="1">Oxidoreductase molybdopterin-binding domain-containing protein</fullName>
    </recommendedName>
</protein>
<comment type="caution">
    <text evidence="2">The sequence shown here is derived from an EMBL/GenBank/DDBJ whole genome shotgun (WGS) entry which is preliminary data.</text>
</comment>
<dbReference type="Gene3D" id="3.90.420.10">
    <property type="entry name" value="Oxidoreductase, molybdopterin-binding domain"/>
    <property type="match status" value="1"/>
</dbReference>
<evidence type="ECO:0000313" key="3">
    <source>
        <dbReference type="Proteomes" id="UP000023842"/>
    </source>
</evidence>